<evidence type="ECO:0008006" key="5">
    <source>
        <dbReference type="Google" id="ProtNLM"/>
    </source>
</evidence>
<name>A0A853DH30_9MICO</name>
<dbReference type="RefSeq" id="WP_179480152.1">
    <property type="nucleotide sequence ID" value="NZ_JACCFW010000001.1"/>
</dbReference>
<evidence type="ECO:0000256" key="1">
    <source>
        <dbReference type="SAM" id="MobiDB-lite"/>
    </source>
</evidence>
<comment type="caution">
    <text evidence="3">The sequence shown here is derived from an EMBL/GenBank/DDBJ whole genome shotgun (WGS) entry which is preliminary data.</text>
</comment>
<accession>A0A853DH30</accession>
<feature type="chain" id="PRO_5038643728" description="Lipoprotein" evidence="2">
    <location>
        <begin position="20"/>
        <end position="207"/>
    </location>
</feature>
<sequence length="207" mass="20721">MPLSRVVAVPALLSLALVAGCNNSSSGSSSSGGAADSSTSSSAASSTSSSGSSTAASSAASPTNAAASCPSSNTRSFAKTRFVTDIGLTVGTFHRWIWKPYKAGTFHKGSHGRIRAVVKGAAVAGLDLHLMNNAKKNVEANPTLCKDLAAPIQSAVTSLTNLEGKITSGDYGSLTTLESTLSGILSTGNKHGLGITESTDESKASQG</sequence>
<evidence type="ECO:0000256" key="2">
    <source>
        <dbReference type="SAM" id="SignalP"/>
    </source>
</evidence>
<evidence type="ECO:0000313" key="4">
    <source>
        <dbReference type="Proteomes" id="UP000571817"/>
    </source>
</evidence>
<organism evidence="3 4">
    <name type="scientific">Allobranchiibius huperziae</name>
    <dbReference type="NCBI Taxonomy" id="1874116"/>
    <lineage>
        <taxon>Bacteria</taxon>
        <taxon>Bacillati</taxon>
        <taxon>Actinomycetota</taxon>
        <taxon>Actinomycetes</taxon>
        <taxon>Micrococcales</taxon>
        <taxon>Dermacoccaceae</taxon>
        <taxon>Allobranchiibius</taxon>
    </lineage>
</organism>
<gene>
    <name evidence="3" type="ORF">HNR15_001307</name>
</gene>
<keyword evidence="4" id="KW-1185">Reference proteome</keyword>
<dbReference type="EMBL" id="JACCFW010000001">
    <property type="protein sequence ID" value="NYJ74344.1"/>
    <property type="molecule type" value="Genomic_DNA"/>
</dbReference>
<feature type="signal peptide" evidence="2">
    <location>
        <begin position="1"/>
        <end position="19"/>
    </location>
</feature>
<evidence type="ECO:0000313" key="3">
    <source>
        <dbReference type="EMBL" id="NYJ74344.1"/>
    </source>
</evidence>
<dbReference type="PROSITE" id="PS51257">
    <property type="entry name" value="PROKAR_LIPOPROTEIN"/>
    <property type="match status" value="1"/>
</dbReference>
<keyword evidence="2" id="KW-0732">Signal</keyword>
<dbReference type="Proteomes" id="UP000571817">
    <property type="component" value="Unassembled WGS sequence"/>
</dbReference>
<proteinExistence type="predicted"/>
<reference evidence="3 4" key="1">
    <citation type="submission" date="2020-07" db="EMBL/GenBank/DDBJ databases">
        <title>Sequencing the genomes of 1000 actinobacteria strains.</title>
        <authorList>
            <person name="Klenk H.-P."/>
        </authorList>
    </citation>
    <scope>NUCLEOTIDE SEQUENCE [LARGE SCALE GENOMIC DNA]</scope>
    <source>
        <strain evidence="3 4">DSM 29531</strain>
    </source>
</reference>
<dbReference type="AlphaFoldDB" id="A0A853DH30"/>
<feature type="region of interest" description="Disordered" evidence="1">
    <location>
        <begin position="24"/>
        <end position="73"/>
    </location>
</feature>
<protein>
    <recommendedName>
        <fullName evidence="5">Lipoprotein</fullName>
    </recommendedName>
</protein>